<accession>A0A060X894</accession>
<evidence type="ECO:0000313" key="3">
    <source>
        <dbReference type="Proteomes" id="UP000193380"/>
    </source>
</evidence>
<name>A0A060X894_ONCMY</name>
<dbReference type="AlphaFoldDB" id="A0A060X894"/>
<organism evidence="2 3">
    <name type="scientific">Oncorhynchus mykiss</name>
    <name type="common">Rainbow trout</name>
    <name type="synonym">Salmo gairdneri</name>
    <dbReference type="NCBI Taxonomy" id="8022"/>
    <lineage>
        <taxon>Eukaryota</taxon>
        <taxon>Metazoa</taxon>
        <taxon>Chordata</taxon>
        <taxon>Craniata</taxon>
        <taxon>Vertebrata</taxon>
        <taxon>Euteleostomi</taxon>
        <taxon>Actinopterygii</taxon>
        <taxon>Neopterygii</taxon>
        <taxon>Teleostei</taxon>
        <taxon>Protacanthopterygii</taxon>
        <taxon>Salmoniformes</taxon>
        <taxon>Salmonidae</taxon>
        <taxon>Salmoninae</taxon>
        <taxon>Oncorhynchus</taxon>
    </lineage>
</organism>
<dbReference type="EMBL" id="FR905056">
    <property type="protein sequence ID" value="CDQ75462.1"/>
    <property type="molecule type" value="Genomic_DNA"/>
</dbReference>
<dbReference type="InterPro" id="IPR015943">
    <property type="entry name" value="WD40/YVTN_repeat-like_dom_sf"/>
</dbReference>
<feature type="signal peptide" evidence="1">
    <location>
        <begin position="1"/>
        <end position="18"/>
    </location>
</feature>
<keyword evidence="1" id="KW-0732">Signal</keyword>
<reference evidence="2" key="2">
    <citation type="submission" date="2014-03" db="EMBL/GenBank/DDBJ databases">
        <authorList>
            <person name="Genoscope - CEA"/>
        </authorList>
    </citation>
    <scope>NUCLEOTIDE SEQUENCE</scope>
</reference>
<proteinExistence type="predicted"/>
<feature type="chain" id="PRO_5001590783" evidence="1">
    <location>
        <begin position="19"/>
        <end position="336"/>
    </location>
</feature>
<dbReference type="InterPro" id="IPR036352">
    <property type="entry name" value="Semap_dom_sf"/>
</dbReference>
<sequence>MKAVFWGVLLACVDWGWGQENLTFDGDVRDFAISDRSVYVVTDDRLYQLNHDFTKVIKRDTPNVVYPNQEAPLFNETYPFKVNILLPFIKNNTLITCGTTKCGYCEILDLNEISKSVHSENIEVGSLDPGDSTIGFIVDVGTNSYIMTGRLQSRVRKACANSDHLLDLRNTLEGQHGGIFSYSDESTTPYIDARQKEKFQFVDGFQSNSHIYVFSNVPQERQVRVILFKSENSKTKTLGNFQGATLKCCGNTERRELLSSSVIQGSGGLHGQVLWAGVFTAGNTSDPINTVLAIYNISSTGPQLKYKDPDFCYKGCAEVGIANGYHSGPASRGGGV</sequence>
<protein>
    <submittedName>
        <fullName evidence="2">Uncharacterized protein</fullName>
    </submittedName>
</protein>
<reference evidence="2" key="1">
    <citation type="journal article" date="2014" name="Nat. Commun.">
        <title>The rainbow trout genome provides novel insights into evolution after whole-genome duplication in vertebrates.</title>
        <authorList>
            <person name="Berthelot C."/>
            <person name="Brunet F."/>
            <person name="Chalopin D."/>
            <person name="Juanchich A."/>
            <person name="Bernard M."/>
            <person name="Noel B."/>
            <person name="Bento P."/>
            <person name="Da Silva C."/>
            <person name="Labadie K."/>
            <person name="Alberti A."/>
            <person name="Aury J.M."/>
            <person name="Louis A."/>
            <person name="Dehais P."/>
            <person name="Bardou P."/>
            <person name="Montfort J."/>
            <person name="Klopp C."/>
            <person name="Cabau C."/>
            <person name="Gaspin C."/>
            <person name="Thorgaard G.H."/>
            <person name="Boussaha M."/>
            <person name="Quillet E."/>
            <person name="Guyomard R."/>
            <person name="Galiana D."/>
            <person name="Bobe J."/>
            <person name="Volff J.N."/>
            <person name="Genet C."/>
            <person name="Wincker P."/>
            <person name="Jaillon O."/>
            <person name="Roest Crollius H."/>
            <person name="Guiguen Y."/>
        </authorList>
    </citation>
    <scope>NUCLEOTIDE SEQUENCE [LARGE SCALE GENOMIC DNA]</scope>
</reference>
<dbReference type="Gene3D" id="2.130.10.10">
    <property type="entry name" value="YVTN repeat-like/Quinoprotein amine dehydrogenase"/>
    <property type="match status" value="1"/>
</dbReference>
<dbReference type="GO" id="GO:0007399">
    <property type="term" value="P:nervous system development"/>
    <property type="evidence" value="ECO:0007669"/>
    <property type="project" value="UniProtKB-ARBA"/>
</dbReference>
<dbReference type="STRING" id="8022.A0A060X894"/>
<gene>
    <name evidence="2" type="ORF">GSONMT00007687001</name>
</gene>
<dbReference type="Proteomes" id="UP000193380">
    <property type="component" value="Unassembled WGS sequence"/>
</dbReference>
<dbReference type="SUPFAM" id="SSF101912">
    <property type="entry name" value="Sema domain"/>
    <property type="match status" value="1"/>
</dbReference>
<evidence type="ECO:0000256" key="1">
    <source>
        <dbReference type="SAM" id="SignalP"/>
    </source>
</evidence>
<dbReference type="PaxDb" id="8022-A0A060X894"/>
<evidence type="ECO:0000313" key="2">
    <source>
        <dbReference type="EMBL" id="CDQ75462.1"/>
    </source>
</evidence>